<protein>
    <recommendedName>
        <fullName evidence="3">Transposase</fullName>
    </recommendedName>
</protein>
<dbReference type="Gene3D" id="3.30.420.10">
    <property type="entry name" value="Ribonuclease H-like superfamily/Ribonuclease H"/>
    <property type="match status" value="1"/>
</dbReference>
<proteinExistence type="predicted"/>
<dbReference type="InterPro" id="IPR036397">
    <property type="entry name" value="RNaseH_sf"/>
</dbReference>
<reference evidence="1" key="2">
    <citation type="submission" date="2022-03" db="EMBL/GenBank/DDBJ databases">
        <title>Draft title - Genomic analysis of global carrot germplasm unveils the trajectory of domestication and the origin of high carotenoid orange carrot.</title>
        <authorList>
            <person name="Iorizzo M."/>
            <person name="Ellison S."/>
            <person name="Senalik D."/>
            <person name="Macko-Podgorni A."/>
            <person name="Grzebelus D."/>
            <person name="Bostan H."/>
            <person name="Rolling W."/>
            <person name="Curaba J."/>
            <person name="Simon P."/>
        </authorList>
    </citation>
    <scope>NUCLEOTIDE SEQUENCE</scope>
    <source>
        <tissue evidence="1">Leaf</tissue>
    </source>
</reference>
<evidence type="ECO:0000313" key="2">
    <source>
        <dbReference type="Proteomes" id="UP000077755"/>
    </source>
</evidence>
<dbReference type="GO" id="GO:0003676">
    <property type="term" value="F:nucleic acid binding"/>
    <property type="evidence" value="ECO:0007669"/>
    <property type="project" value="InterPro"/>
</dbReference>
<name>A0AAF0W5U3_DAUCS</name>
<dbReference type="PANTHER" id="PTHR47169:SF2">
    <property type="entry name" value="OS01G0541250 PROTEIN"/>
    <property type="match status" value="1"/>
</dbReference>
<evidence type="ECO:0008006" key="3">
    <source>
        <dbReference type="Google" id="ProtNLM"/>
    </source>
</evidence>
<keyword evidence="2" id="KW-1185">Reference proteome</keyword>
<evidence type="ECO:0000313" key="1">
    <source>
        <dbReference type="EMBL" id="WOG82884.1"/>
    </source>
</evidence>
<gene>
    <name evidence="1" type="ORF">DCAR_0102054</name>
</gene>
<dbReference type="EMBL" id="CP093343">
    <property type="protein sequence ID" value="WOG82884.1"/>
    <property type="molecule type" value="Genomic_DNA"/>
</dbReference>
<dbReference type="Proteomes" id="UP000077755">
    <property type="component" value="Chromosome 1"/>
</dbReference>
<accession>A0AAF0W5U3</accession>
<dbReference type="PANTHER" id="PTHR47169">
    <property type="entry name" value="OS01G0541250 PROTEIN"/>
    <property type="match status" value="1"/>
</dbReference>
<dbReference type="AlphaFoldDB" id="A0AAF0W5U3"/>
<organism evidence="1 2">
    <name type="scientific">Daucus carota subsp. sativus</name>
    <name type="common">Carrot</name>
    <dbReference type="NCBI Taxonomy" id="79200"/>
    <lineage>
        <taxon>Eukaryota</taxon>
        <taxon>Viridiplantae</taxon>
        <taxon>Streptophyta</taxon>
        <taxon>Embryophyta</taxon>
        <taxon>Tracheophyta</taxon>
        <taxon>Spermatophyta</taxon>
        <taxon>Magnoliopsida</taxon>
        <taxon>eudicotyledons</taxon>
        <taxon>Gunneridae</taxon>
        <taxon>Pentapetalae</taxon>
        <taxon>asterids</taxon>
        <taxon>campanulids</taxon>
        <taxon>Apiales</taxon>
        <taxon>Apiaceae</taxon>
        <taxon>Apioideae</taxon>
        <taxon>Scandiceae</taxon>
        <taxon>Daucinae</taxon>
        <taxon>Daucus</taxon>
        <taxon>Daucus sect. Daucus</taxon>
    </lineage>
</organism>
<sequence length="315" mass="36341">MNISPSLFYNNYKKYGKIRRHTNAIKPQLTDENKKARLQFCLSMLKEDSLPHDPTFNDMFNLIHIDEKWFNMSRKNETYYLLPDEEDPYRTCKSKNFVGKVMFLAAIARPRFDAEGKVTFSGKIGIFPFVTKEPAKRSSVNRAAGTLETKAMTSVTRDKVRSILINDVMPAIIKKWPREDANLPIIIQQDNARTHIDPNDREFCEAVRKTGFDIRINCQPPNSPDLNVLDLGFFRAIQSLKYKDASKNIEELTAGVERAFESFSSKMFNRIFLTLQSCMECIMKVRGSNNYKIPHMRKGALERRGELSCQLKCDA</sequence>
<reference evidence="1" key="1">
    <citation type="journal article" date="2016" name="Nat. Genet.">
        <title>A high-quality carrot genome assembly provides new insights into carotenoid accumulation and asterid genome evolution.</title>
        <authorList>
            <person name="Iorizzo M."/>
            <person name="Ellison S."/>
            <person name="Senalik D."/>
            <person name="Zeng P."/>
            <person name="Satapoomin P."/>
            <person name="Huang J."/>
            <person name="Bowman M."/>
            <person name="Iovene M."/>
            <person name="Sanseverino W."/>
            <person name="Cavagnaro P."/>
            <person name="Yildiz M."/>
            <person name="Macko-Podgorni A."/>
            <person name="Moranska E."/>
            <person name="Grzebelus E."/>
            <person name="Grzebelus D."/>
            <person name="Ashrafi H."/>
            <person name="Zheng Z."/>
            <person name="Cheng S."/>
            <person name="Spooner D."/>
            <person name="Van Deynze A."/>
            <person name="Simon P."/>
        </authorList>
    </citation>
    <scope>NUCLEOTIDE SEQUENCE</scope>
    <source>
        <tissue evidence="1">Leaf</tissue>
    </source>
</reference>